<feature type="compositionally biased region" description="Polar residues" evidence="1">
    <location>
        <begin position="163"/>
        <end position="204"/>
    </location>
</feature>
<sequence length="546" mass="61910">MMSIYGRSATPTSPPRKHNHYVPDGYIPPKSRQRIFTAPSYAKMVRGGGSPSRLASRTLNNRASPNREPPTPRNISSALGQQNQYVLPYVEFSRPPSRPESRQDDILVDRKVTLRKMLQNFDAPRRVHSDHEHPSPQMIKSPSPSPYPLTSHQKPNSPRGILKSSTPPRGILKSSTPPRGILKSSTPPRGILKSSTPPSGTRMPNSPMGVINQRAGSPKSPPRSRPRTPQGQQYSRSPQGQQYCDMGGDDYTPPPSRQKKAAPQSCGLGPSTRRPPSSDGSQSSYGPISVVDKYDTRDSHVWQPHYSPSRIQPAKSSRGRPRMRNPNIIFNRVANAQDDGASCSSKQYSCDDDDDEEDEDAYCSKIHKPCAAALDWDHDPMLRGIECEERQAYRQCKVEEYLHEVCARQKQSEPPERFENYLIRCYAYANGELNSNTSKHILGYVDDHLSPLDVWILRLCRGTILRLARMGTVYTNRDCELFLRILREECVALYAERGSLLRRHLNETERRLNACNEQERNYKKILILSQRSPMGVMQHLRRNDYR</sequence>
<reference evidence="2" key="1">
    <citation type="submission" date="2020-06" db="EMBL/GenBank/DDBJ databases">
        <title>WGS assembly of Ceratodon purpureus strain R40.</title>
        <authorList>
            <person name="Carey S.B."/>
            <person name="Jenkins J."/>
            <person name="Shu S."/>
            <person name="Lovell J.T."/>
            <person name="Sreedasyam A."/>
            <person name="Maumus F."/>
            <person name="Tiley G.P."/>
            <person name="Fernandez-Pozo N."/>
            <person name="Barry K."/>
            <person name="Chen C."/>
            <person name="Wang M."/>
            <person name="Lipzen A."/>
            <person name="Daum C."/>
            <person name="Saski C.A."/>
            <person name="Payton A.C."/>
            <person name="Mcbreen J.C."/>
            <person name="Conrad R.E."/>
            <person name="Kollar L.M."/>
            <person name="Olsson S."/>
            <person name="Huttunen S."/>
            <person name="Landis J.B."/>
            <person name="Wickett N.J."/>
            <person name="Johnson M.G."/>
            <person name="Rensing S.A."/>
            <person name="Grimwood J."/>
            <person name="Schmutz J."/>
            <person name="Mcdaniel S.F."/>
        </authorList>
    </citation>
    <scope>NUCLEOTIDE SEQUENCE</scope>
    <source>
        <strain evidence="2">R40</strain>
    </source>
</reference>
<feature type="compositionally biased region" description="Basic and acidic residues" evidence="1">
    <location>
        <begin position="123"/>
        <end position="134"/>
    </location>
</feature>
<comment type="caution">
    <text evidence="2">The sequence shown here is derived from an EMBL/GenBank/DDBJ whole genome shotgun (WGS) entry which is preliminary data.</text>
</comment>
<accession>A0A8T0J336</accession>
<feature type="compositionally biased region" description="Polar residues" evidence="1">
    <location>
        <begin position="230"/>
        <end position="242"/>
    </location>
</feature>
<feature type="compositionally biased region" description="Polar residues" evidence="1">
    <location>
        <begin position="73"/>
        <end position="82"/>
    </location>
</feature>
<gene>
    <name evidence="2" type="ORF">KC19_1G090600</name>
</gene>
<evidence type="ECO:0000256" key="1">
    <source>
        <dbReference type="SAM" id="MobiDB-lite"/>
    </source>
</evidence>
<proteinExistence type="predicted"/>
<keyword evidence="3" id="KW-1185">Reference proteome</keyword>
<protein>
    <submittedName>
        <fullName evidence="2">Uncharacterized protein</fullName>
    </submittedName>
</protein>
<feature type="region of interest" description="Disordered" evidence="1">
    <location>
        <begin position="120"/>
        <end position="324"/>
    </location>
</feature>
<feature type="region of interest" description="Disordered" evidence="1">
    <location>
        <begin position="43"/>
        <end position="82"/>
    </location>
</feature>
<name>A0A8T0J336_CERPU</name>
<feature type="compositionally biased region" description="Polar residues" evidence="1">
    <location>
        <begin position="274"/>
        <end position="286"/>
    </location>
</feature>
<evidence type="ECO:0000313" key="2">
    <source>
        <dbReference type="EMBL" id="KAG0590330.1"/>
    </source>
</evidence>
<dbReference type="AlphaFoldDB" id="A0A8T0J336"/>
<feature type="region of interest" description="Disordered" evidence="1">
    <location>
        <begin position="1"/>
        <end position="30"/>
    </location>
</feature>
<dbReference type="Proteomes" id="UP000822688">
    <property type="component" value="Chromosome 1"/>
</dbReference>
<evidence type="ECO:0000313" key="3">
    <source>
        <dbReference type="Proteomes" id="UP000822688"/>
    </source>
</evidence>
<dbReference type="EMBL" id="CM026421">
    <property type="protein sequence ID" value="KAG0590330.1"/>
    <property type="molecule type" value="Genomic_DNA"/>
</dbReference>
<feature type="compositionally biased region" description="Polar residues" evidence="1">
    <location>
        <begin position="53"/>
        <end position="64"/>
    </location>
</feature>
<feature type="compositionally biased region" description="Polar residues" evidence="1">
    <location>
        <begin position="138"/>
        <end position="156"/>
    </location>
</feature>
<organism evidence="2 3">
    <name type="scientific">Ceratodon purpureus</name>
    <name type="common">Fire moss</name>
    <name type="synonym">Dicranum purpureum</name>
    <dbReference type="NCBI Taxonomy" id="3225"/>
    <lineage>
        <taxon>Eukaryota</taxon>
        <taxon>Viridiplantae</taxon>
        <taxon>Streptophyta</taxon>
        <taxon>Embryophyta</taxon>
        <taxon>Bryophyta</taxon>
        <taxon>Bryophytina</taxon>
        <taxon>Bryopsida</taxon>
        <taxon>Dicranidae</taxon>
        <taxon>Pseudoditrichales</taxon>
        <taxon>Ditrichaceae</taxon>
        <taxon>Ceratodon</taxon>
    </lineage>
</organism>